<sequence length="78" mass="8976">MWLSESLHANFLTGPRYVVQIGDKVIDYNEDFRLFLATRNPSLFIPPDAASVVTEVNFTTTRAGLKGQVPYWKNLCWR</sequence>
<evidence type="ECO:0000313" key="3">
    <source>
        <dbReference type="Proteomes" id="UP000694383"/>
    </source>
</evidence>
<dbReference type="Ensembl" id="ENSOSIT00000024690.1">
    <property type="protein sequence ID" value="ENSOSIP00000023384.1"/>
    <property type="gene ID" value="ENSOSIG00000012289.1"/>
</dbReference>
<protein>
    <recommendedName>
        <fullName evidence="1">Dynein heavy chain ATP-binding dynein motor region domain-containing protein</fullName>
    </recommendedName>
</protein>
<evidence type="ECO:0000259" key="1">
    <source>
        <dbReference type="Pfam" id="PF12781"/>
    </source>
</evidence>
<dbReference type="InterPro" id="IPR026983">
    <property type="entry name" value="DHC"/>
</dbReference>
<dbReference type="Gene3D" id="3.40.50.300">
    <property type="entry name" value="P-loop containing nucleotide triphosphate hydrolases"/>
    <property type="match status" value="1"/>
</dbReference>
<evidence type="ECO:0000313" key="2">
    <source>
        <dbReference type="Ensembl" id="ENSOSIP00000023384.1"/>
    </source>
</evidence>
<feature type="domain" description="Dynein heavy chain ATP-binding dynein motor region" evidence="1">
    <location>
        <begin position="4"/>
        <end position="69"/>
    </location>
</feature>
<dbReference type="GO" id="GO:0007018">
    <property type="term" value="P:microtubule-based movement"/>
    <property type="evidence" value="ECO:0007669"/>
    <property type="project" value="InterPro"/>
</dbReference>
<dbReference type="PANTHER" id="PTHR46532:SF15">
    <property type="entry name" value="CYTOPLASMIC DYNEIN 2 HEAVY CHAIN 1"/>
    <property type="match status" value="1"/>
</dbReference>
<dbReference type="PANTHER" id="PTHR46532">
    <property type="entry name" value="MALE FERTILITY FACTOR KL5"/>
    <property type="match status" value="1"/>
</dbReference>
<dbReference type="InterPro" id="IPR035706">
    <property type="entry name" value="AAA_9"/>
</dbReference>
<name>A0A8C8DR33_9TELE</name>
<dbReference type="GeneTree" id="ENSGT00940000154620"/>
<proteinExistence type="predicted"/>
<organism evidence="2 3">
    <name type="scientific">Oryzias sinensis</name>
    <name type="common">Chinese medaka</name>
    <dbReference type="NCBI Taxonomy" id="183150"/>
    <lineage>
        <taxon>Eukaryota</taxon>
        <taxon>Metazoa</taxon>
        <taxon>Chordata</taxon>
        <taxon>Craniata</taxon>
        <taxon>Vertebrata</taxon>
        <taxon>Euteleostomi</taxon>
        <taxon>Actinopterygii</taxon>
        <taxon>Neopterygii</taxon>
        <taxon>Teleostei</taxon>
        <taxon>Neoteleostei</taxon>
        <taxon>Acanthomorphata</taxon>
        <taxon>Ovalentaria</taxon>
        <taxon>Atherinomorphae</taxon>
        <taxon>Beloniformes</taxon>
        <taxon>Adrianichthyidae</taxon>
        <taxon>Oryziinae</taxon>
        <taxon>Oryzias</taxon>
    </lineage>
</organism>
<keyword evidence="3" id="KW-1185">Reference proteome</keyword>
<dbReference type="Pfam" id="PF12781">
    <property type="entry name" value="AAA_9"/>
    <property type="match status" value="1"/>
</dbReference>
<dbReference type="GO" id="GO:0045505">
    <property type="term" value="F:dynein intermediate chain binding"/>
    <property type="evidence" value="ECO:0007669"/>
    <property type="project" value="InterPro"/>
</dbReference>
<dbReference type="Proteomes" id="UP000694383">
    <property type="component" value="Unplaced"/>
</dbReference>
<dbReference type="GO" id="GO:0005858">
    <property type="term" value="C:axonemal dynein complex"/>
    <property type="evidence" value="ECO:0007669"/>
    <property type="project" value="TreeGrafter"/>
</dbReference>
<reference evidence="2" key="1">
    <citation type="submission" date="2025-08" db="UniProtKB">
        <authorList>
            <consortium name="Ensembl"/>
        </authorList>
    </citation>
    <scope>IDENTIFICATION</scope>
</reference>
<dbReference type="AlphaFoldDB" id="A0A8C8DR33"/>
<accession>A0A8C8DR33</accession>
<dbReference type="GO" id="GO:0051959">
    <property type="term" value="F:dynein light intermediate chain binding"/>
    <property type="evidence" value="ECO:0007669"/>
    <property type="project" value="InterPro"/>
</dbReference>
<reference evidence="2" key="2">
    <citation type="submission" date="2025-09" db="UniProtKB">
        <authorList>
            <consortium name="Ensembl"/>
        </authorList>
    </citation>
    <scope>IDENTIFICATION</scope>
</reference>
<dbReference type="InterPro" id="IPR027417">
    <property type="entry name" value="P-loop_NTPase"/>
</dbReference>